<feature type="domain" description="ABM" evidence="2">
    <location>
        <begin position="168"/>
        <end position="221"/>
    </location>
</feature>
<gene>
    <name evidence="3" type="ORF">Aru02nite_10310</name>
</gene>
<dbReference type="Gene3D" id="3.30.70.100">
    <property type="match status" value="1"/>
</dbReference>
<dbReference type="InterPro" id="IPR023393">
    <property type="entry name" value="START-like_dom_sf"/>
</dbReference>
<dbReference type="InterPro" id="IPR007138">
    <property type="entry name" value="ABM_dom"/>
</dbReference>
<dbReference type="EMBL" id="BOMB01000004">
    <property type="protein sequence ID" value="GID10142.1"/>
    <property type="molecule type" value="Genomic_DNA"/>
</dbReference>
<dbReference type="SUPFAM" id="SSF54909">
    <property type="entry name" value="Dimeric alpha+beta barrel"/>
    <property type="match status" value="1"/>
</dbReference>
<keyword evidence="4" id="KW-1185">Reference proteome</keyword>
<dbReference type="Pfam" id="PF03992">
    <property type="entry name" value="ABM"/>
    <property type="match status" value="1"/>
</dbReference>
<feature type="compositionally biased region" description="Polar residues" evidence="1">
    <location>
        <begin position="250"/>
        <end position="261"/>
    </location>
</feature>
<comment type="caution">
    <text evidence="3">The sequence shown here is derived from an EMBL/GenBank/DDBJ whole genome shotgun (WGS) entry which is preliminary data.</text>
</comment>
<dbReference type="Gene3D" id="3.30.530.20">
    <property type="match status" value="1"/>
</dbReference>
<dbReference type="RefSeq" id="WP_203655266.1">
    <property type="nucleotide sequence ID" value="NZ_BAAAZM010000002.1"/>
</dbReference>
<evidence type="ECO:0000313" key="3">
    <source>
        <dbReference type="EMBL" id="GID10142.1"/>
    </source>
</evidence>
<feature type="region of interest" description="Disordered" evidence="1">
    <location>
        <begin position="239"/>
        <end position="261"/>
    </location>
</feature>
<sequence>MTTQTSTTSVSTSVDVAAPVAHAFRVFTAGIGSWWDADKHILDAPLASMEFQPWVGGHIIDHGVDGSECRWARVLAYEPPTRVCFSWDINTRWQLETDPTRTSEVEITFTATGPDQTHVVLTHRHLDRHGDGWEGMRDAVGSGWSLAGFADTAATTADSPCVFMVLHWPAPEHRDQLAASMNGMRSAMQSQPGCLGVDPPLLSEDGRCLVGYSRWESPQAFWATGITPRRPDEIVEGELRPRQAFLLNPHTPTEPTENSTH</sequence>
<dbReference type="CDD" id="cd08891">
    <property type="entry name" value="SRPBCC_CalC"/>
    <property type="match status" value="1"/>
</dbReference>
<dbReference type="AlphaFoldDB" id="A0A8J3J197"/>
<dbReference type="InterPro" id="IPR011008">
    <property type="entry name" value="Dimeric_a/b-barrel"/>
</dbReference>
<accession>A0A8J3J197</accession>
<evidence type="ECO:0000256" key="1">
    <source>
        <dbReference type="SAM" id="MobiDB-lite"/>
    </source>
</evidence>
<dbReference type="SUPFAM" id="SSF55961">
    <property type="entry name" value="Bet v1-like"/>
    <property type="match status" value="1"/>
</dbReference>
<evidence type="ECO:0000259" key="2">
    <source>
        <dbReference type="Pfam" id="PF03992"/>
    </source>
</evidence>
<name>A0A8J3J197_9ACTN</name>
<dbReference type="Proteomes" id="UP000612808">
    <property type="component" value="Unassembled WGS sequence"/>
</dbReference>
<organism evidence="3 4">
    <name type="scientific">Actinocatenispora rupis</name>
    <dbReference type="NCBI Taxonomy" id="519421"/>
    <lineage>
        <taxon>Bacteria</taxon>
        <taxon>Bacillati</taxon>
        <taxon>Actinomycetota</taxon>
        <taxon>Actinomycetes</taxon>
        <taxon>Micromonosporales</taxon>
        <taxon>Micromonosporaceae</taxon>
        <taxon>Actinocatenispora</taxon>
    </lineage>
</organism>
<reference evidence="3" key="1">
    <citation type="submission" date="2021-01" db="EMBL/GenBank/DDBJ databases">
        <title>Whole genome shotgun sequence of Actinocatenispora rupis NBRC 107355.</title>
        <authorList>
            <person name="Komaki H."/>
            <person name="Tamura T."/>
        </authorList>
    </citation>
    <scope>NUCLEOTIDE SEQUENCE</scope>
    <source>
        <strain evidence="3">NBRC 107355</strain>
    </source>
</reference>
<protein>
    <recommendedName>
        <fullName evidence="2">ABM domain-containing protein</fullName>
    </recommendedName>
</protein>
<evidence type="ECO:0000313" key="4">
    <source>
        <dbReference type="Proteomes" id="UP000612808"/>
    </source>
</evidence>
<proteinExistence type="predicted"/>